<keyword evidence="5" id="KW-0408">Iron</keyword>
<evidence type="ECO:0000313" key="8">
    <source>
        <dbReference type="Proteomes" id="UP000600101"/>
    </source>
</evidence>
<evidence type="ECO:0000256" key="3">
    <source>
        <dbReference type="ARBA" id="ARBA00022964"/>
    </source>
</evidence>
<evidence type="ECO:0000259" key="6">
    <source>
        <dbReference type="Pfam" id="PF02668"/>
    </source>
</evidence>
<comment type="caution">
    <text evidence="7">The sequence shown here is derived from an EMBL/GenBank/DDBJ whole genome shotgun (WGS) entry which is preliminary data.</text>
</comment>
<dbReference type="EMBL" id="JACOMF010000016">
    <property type="protein sequence ID" value="MBC4016516.1"/>
    <property type="molecule type" value="Genomic_DNA"/>
</dbReference>
<sequence>MHLYIPGISVDSSLAPGGAFRKCFGRLVVRNSRISVQPIAGAVGAEITGVDVAAELDEGVVGEIRAALNAHGVVFFRDQQLDTERHKALARRFGEIFIHPNFKGSGADPEVVVIRREPGDTSVVGEEWHADTTMCAAPPMGAILYGVEVPEWGGDTLFASQGAAYEALSQGMQRLLEGLRAVHSDRRVAGPRAGLNARRATKVREDDAWRETISLHPVVRTHPETGRKMLFVNHSYTVGFEGMTEAESQPLLDFLLAHGHRPEFTCRFRWRTGSIAFWDNRAVKHIALNDAGPQRRVMRRVQIAGDVPC</sequence>
<dbReference type="Pfam" id="PF02668">
    <property type="entry name" value="TauD"/>
    <property type="match status" value="1"/>
</dbReference>
<name>A0A9X0QYV0_9PROT</name>
<reference evidence="7" key="1">
    <citation type="submission" date="2020-08" db="EMBL/GenBank/DDBJ databases">
        <authorList>
            <person name="Hu Y."/>
            <person name="Nguyen S.V."/>
            <person name="Li F."/>
            <person name="Fanning S."/>
        </authorList>
    </citation>
    <scope>NUCLEOTIDE SEQUENCE</scope>
    <source>
        <strain evidence="7">SYSU D8009</strain>
    </source>
</reference>
<evidence type="ECO:0000256" key="2">
    <source>
        <dbReference type="ARBA" id="ARBA00022723"/>
    </source>
</evidence>
<dbReference type="GO" id="GO:0016706">
    <property type="term" value="F:2-oxoglutarate-dependent dioxygenase activity"/>
    <property type="evidence" value="ECO:0007669"/>
    <property type="project" value="UniProtKB-ARBA"/>
</dbReference>
<dbReference type="AlphaFoldDB" id="A0A9X0QYV0"/>
<accession>A0A9X0QYV0</accession>
<keyword evidence="3 7" id="KW-0223">Dioxygenase</keyword>
<dbReference type="GO" id="GO:0005737">
    <property type="term" value="C:cytoplasm"/>
    <property type="evidence" value="ECO:0007669"/>
    <property type="project" value="TreeGrafter"/>
</dbReference>
<keyword evidence="2" id="KW-0479">Metal-binding</keyword>
<organism evidence="7 8">
    <name type="scientific">Siccirubricoccus deserti</name>
    <dbReference type="NCBI Taxonomy" id="2013562"/>
    <lineage>
        <taxon>Bacteria</taxon>
        <taxon>Pseudomonadati</taxon>
        <taxon>Pseudomonadota</taxon>
        <taxon>Alphaproteobacteria</taxon>
        <taxon>Acetobacterales</taxon>
        <taxon>Roseomonadaceae</taxon>
        <taxon>Siccirubricoccus</taxon>
    </lineage>
</organism>
<dbReference type="InterPro" id="IPR003819">
    <property type="entry name" value="TauD/TfdA-like"/>
</dbReference>
<dbReference type="PANTHER" id="PTHR30468:SF1">
    <property type="entry name" value="ALPHA-KETOGLUTARATE-DEPENDENT SULFONATE DIOXYGENASE"/>
    <property type="match status" value="1"/>
</dbReference>
<feature type="domain" description="TauD/TfdA-like" evidence="6">
    <location>
        <begin position="36"/>
        <end position="301"/>
    </location>
</feature>
<dbReference type="Proteomes" id="UP000600101">
    <property type="component" value="Unassembled WGS sequence"/>
</dbReference>
<evidence type="ECO:0000256" key="5">
    <source>
        <dbReference type="ARBA" id="ARBA00023004"/>
    </source>
</evidence>
<dbReference type="InterPro" id="IPR042098">
    <property type="entry name" value="TauD-like_sf"/>
</dbReference>
<dbReference type="Gene3D" id="3.60.130.10">
    <property type="entry name" value="Clavaminate synthase-like"/>
    <property type="match status" value="1"/>
</dbReference>
<gene>
    <name evidence="7" type="ORF">H7965_14415</name>
</gene>
<comment type="similarity">
    <text evidence="1">Belongs to the TfdA dioxygenase family.</text>
</comment>
<proteinExistence type="inferred from homology"/>
<evidence type="ECO:0000256" key="1">
    <source>
        <dbReference type="ARBA" id="ARBA00005896"/>
    </source>
</evidence>
<keyword evidence="8" id="KW-1185">Reference proteome</keyword>
<dbReference type="InterPro" id="IPR051323">
    <property type="entry name" value="AtsK-like"/>
</dbReference>
<keyword evidence="4" id="KW-0560">Oxidoreductase</keyword>
<protein>
    <submittedName>
        <fullName evidence="7">TauD/TfdA family dioxygenase</fullName>
    </submittedName>
</protein>
<evidence type="ECO:0000256" key="4">
    <source>
        <dbReference type="ARBA" id="ARBA00023002"/>
    </source>
</evidence>
<evidence type="ECO:0000313" key="7">
    <source>
        <dbReference type="EMBL" id="MBC4016516.1"/>
    </source>
</evidence>
<dbReference type="PANTHER" id="PTHR30468">
    <property type="entry name" value="ALPHA-KETOGLUTARATE-DEPENDENT SULFONATE DIOXYGENASE"/>
    <property type="match status" value="1"/>
</dbReference>
<dbReference type="GO" id="GO:0046872">
    <property type="term" value="F:metal ion binding"/>
    <property type="evidence" value="ECO:0007669"/>
    <property type="project" value="UniProtKB-KW"/>
</dbReference>
<dbReference type="SUPFAM" id="SSF51197">
    <property type="entry name" value="Clavaminate synthase-like"/>
    <property type="match status" value="1"/>
</dbReference>